<dbReference type="EMBL" id="BLAY01000208">
    <property type="protein sequence ID" value="GET43228.1"/>
    <property type="molecule type" value="Genomic_DNA"/>
</dbReference>
<evidence type="ECO:0000313" key="2">
    <source>
        <dbReference type="EMBL" id="GET43228.1"/>
    </source>
</evidence>
<evidence type="ECO:0000259" key="1">
    <source>
        <dbReference type="Pfam" id="PF09557"/>
    </source>
</evidence>
<dbReference type="Pfam" id="PF09557">
    <property type="entry name" value="DUF2382"/>
    <property type="match status" value="1"/>
</dbReference>
<feature type="domain" description="DUF2382" evidence="1">
    <location>
        <begin position="157"/>
        <end position="225"/>
    </location>
</feature>
<evidence type="ECO:0000313" key="3">
    <source>
        <dbReference type="Proteomes" id="UP001050975"/>
    </source>
</evidence>
<accession>A0AAV3XNJ6</accession>
<name>A0AAV3XNJ6_9CYAN</name>
<sequence>MTNSTSINKLESYQHNLRIKVLMEKLKSKLKNFSILDKQGFVMGQVKDVALDSARQLNLVVSEADNYNGSRLVLLRSSHIQQVDSENKSAILDLSKAEIDNLPEYKPSEKQDAKPKITTEKNTEIARNIPEMPAVTESKDESPEYAEPLDVVEEEVIRLLEERLVVDLKKQKLGDVIVRKEVETRIIQVPVRREKLIVEQVGPERRQLAEIDLGQAEEIAEVEPDENATQDNQPTVSGVFNSPRTASLLLDAISKQRNHGCKYVRVEIVLEDDRHQQTYQEWFNRCSGQ</sequence>
<comment type="caution">
    <text evidence="2">The sequence shown here is derived from an EMBL/GenBank/DDBJ whole genome shotgun (WGS) entry which is preliminary data.</text>
</comment>
<dbReference type="Proteomes" id="UP001050975">
    <property type="component" value="Unassembled WGS sequence"/>
</dbReference>
<dbReference type="GO" id="GO:0019684">
    <property type="term" value="P:photosynthesis, light reaction"/>
    <property type="evidence" value="ECO:0007669"/>
    <property type="project" value="InterPro"/>
</dbReference>
<proteinExistence type="predicted"/>
<keyword evidence="3" id="KW-1185">Reference proteome</keyword>
<dbReference type="SUPFAM" id="SSF50346">
    <property type="entry name" value="PRC-barrel domain"/>
    <property type="match status" value="1"/>
</dbReference>
<dbReference type="InterPro" id="IPR019060">
    <property type="entry name" value="DUF2382"/>
</dbReference>
<dbReference type="Gene3D" id="3.90.50.10">
    <property type="entry name" value="Photosynthetic Reaction Center, subunit H, domain 2"/>
    <property type="match status" value="1"/>
</dbReference>
<dbReference type="RefSeq" id="WP_226591830.1">
    <property type="nucleotide sequence ID" value="NZ_BLAY01000208.1"/>
</dbReference>
<organism evidence="2 3">
    <name type="scientific">Microseira wollei NIES-4236</name>
    <dbReference type="NCBI Taxonomy" id="2530354"/>
    <lineage>
        <taxon>Bacteria</taxon>
        <taxon>Bacillati</taxon>
        <taxon>Cyanobacteriota</taxon>
        <taxon>Cyanophyceae</taxon>
        <taxon>Oscillatoriophycideae</taxon>
        <taxon>Aerosakkonematales</taxon>
        <taxon>Aerosakkonemataceae</taxon>
        <taxon>Microseira</taxon>
    </lineage>
</organism>
<dbReference type="GO" id="GO:0030077">
    <property type="term" value="C:plasma membrane light-harvesting complex"/>
    <property type="evidence" value="ECO:0007669"/>
    <property type="project" value="InterPro"/>
</dbReference>
<dbReference type="AlphaFoldDB" id="A0AAV3XNJ6"/>
<protein>
    <recommendedName>
        <fullName evidence="1">DUF2382 domain-containing protein</fullName>
    </recommendedName>
</protein>
<dbReference type="InterPro" id="IPR014747">
    <property type="entry name" value="Bac_photo_RC_H_C"/>
</dbReference>
<dbReference type="InterPro" id="IPR011033">
    <property type="entry name" value="PRC_barrel-like_sf"/>
</dbReference>
<reference evidence="2" key="1">
    <citation type="submission" date="2019-10" db="EMBL/GenBank/DDBJ databases">
        <title>Draft genome sequece of Microseira wollei NIES-4236.</title>
        <authorList>
            <person name="Yamaguchi H."/>
            <person name="Suzuki S."/>
            <person name="Kawachi M."/>
        </authorList>
    </citation>
    <scope>NUCLEOTIDE SEQUENCE</scope>
    <source>
        <strain evidence="2">NIES-4236</strain>
    </source>
</reference>
<gene>
    <name evidence="2" type="ORF">MiSe_80500</name>
</gene>